<accession>A0A429ZUV5</accession>
<dbReference type="GO" id="GO:0004523">
    <property type="term" value="F:RNA-DNA hybrid ribonuclease activity"/>
    <property type="evidence" value="ECO:0007669"/>
    <property type="project" value="InterPro"/>
</dbReference>
<dbReference type="EMBL" id="NGJU01000002">
    <property type="protein sequence ID" value="RST97479.1"/>
    <property type="molecule type" value="Genomic_DNA"/>
</dbReference>
<dbReference type="InterPro" id="IPR053151">
    <property type="entry name" value="RNase_H-like"/>
</dbReference>
<gene>
    <name evidence="2" type="ORF">CBF35_02085</name>
</gene>
<dbReference type="Proteomes" id="UP000287239">
    <property type="component" value="Unassembled WGS sequence"/>
</dbReference>
<dbReference type="Pfam" id="PF13456">
    <property type="entry name" value="RVT_3"/>
    <property type="match status" value="1"/>
</dbReference>
<dbReference type="GO" id="GO:0003676">
    <property type="term" value="F:nucleic acid binding"/>
    <property type="evidence" value="ECO:0007669"/>
    <property type="project" value="InterPro"/>
</dbReference>
<dbReference type="CDD" id="cd09279">
    <property type="entry name" value="RNase_HI_like"/>
    <property type="match status" value="1"/>
</dbReference>
<dbReference type="GeneID" id="98567144"/>
<dbReference type="PANTHER" id="PTHR47723:SF19">
    <property type="entry name" value="POLYNUCLEOTIDYL TRANSFERASE, RIBONUCLEASE H-LIKE SUPERFAMILY PROTEIN"/>
    <property type="match status" value="1"/>
</dbReference>
<evidence type="ECO:0000259" key="1">
    <source>
        <dbReference type="PROSITE" id="PS50879"/>
    </source>
</evidence>
<evidence type="ECO:0000313" key="2">
    <source>
        <dbReference type="EMBL" id="RST97479.1"/>
    </source>
</evidence>
<evidence type="ECO:0000313" key="3">
    <source>
        <dbReference type="Proteomes" id="UP000287239"/>
    </source>
</evidence>
<comment type="caution">
    <text evidence="2">The sequence shown here is derived from an EMBL/GenBank/DDBJ whole genome shotgun (WGS) entry which is preliminary data.</text>
</comment>
<dbReference type="PROSITE" id="PS50879">
    <property type="entry name" value="RNASE_H_1"/>
    <property type="match status" value="1"/>
</dbReference>
<dbReference type="Gene3D" id="3.30.420.10">
    <property type="entry name" value="Ribonuclease H-like superfamily/Ribonuclease H"/>
    <property type="match status" value="1"/>
</dbReference>
<dbReference type="SUPFAM" id="SSF53098">
    <property type="entry name" value="Ribonuclease H-like"/>
    <property type="match status" value="1"/>
</dbReference>
<reference evidence="2 3" key="1">
    <citation type="submission" date="2017-05" db="EMBL/GenBank/DDBJ databases">
        <title>Vagococcus spp. assemblies.</title>
        <authorList>
            <person name="Gulvik C.A."/>
        </authorList>
    </citation>
    <scope>NUCLEOTIDE SEQUENCE [LARGE SCALE GENOMIC DNA]</scope>
    <source>
        <strain evidence="2 3">NCFB 2777</strain>
    </source>
</reference>
<organism evidence="2 3">
    <name type="scientific">Vagococcus salmoninarum</name>
    <dbReference type="NCBI Taxonomy" id="2739"/>
    <lineage>
        <taxon>Bacteria</taxon>
        <taxon>Bacillati</taxon>
        <taxon>Bacillota</taxon>
        <taxon>Bacilli</taxon>
        <taxon>Lactobacillales</taxon>
        <taxon>Enterococcaceae</taxon>
        <taxon>Vagococcus</taxon>
    </lineage>
</organism>
<dbReference type="OrthoDB" id="7845843at2"/>
<protein>
    <submittedName>
        <fullName evidence="2">Ribonuclease HI</fullName>
    </submittedName>
</protein>
<keyword evidence="3" id="KW-1185">Reference proteome</keyword>
<dbReference type="InterPro" id="IPR002156">
    <property type="entry name" value="RNaseH_domain"/>
</dbReference>
<dbReference type="InterPro" id="IPR036397">
    <property type="entry name" value="RNaseH_sf"/>
</dbReference>
<dbReference type="AlphaFoldDB" id="A0A429ZUV5"/>
<dbReference type="PANTHER" id="PTHR47723">
    <property type="entry name" value="OS05G0353850 PROTEIN"/>
    <property type="match status" value="1"/>
</dbReference>
<proteinExistence type="predicted"/>
<name>A0A429ZUV5_9ENTE</name>
<dbReference type="InterPro" id="IPR012337">
    <property type="entry name" value="RNaseH-like_sf"/>
</dbReference>
<dbReference type="RefSeq" id="WP_126778226.1">
    <property type="nucleotide sequence ID" value="NZ_CAUQJP010000058.1"/>
</dbReference>
<feature type="domain" description="RNase H type-1" evidence="1">
    <location>
        <begin position="1"/>
        <end position="128"/>
    </location>
</feature>
<sequence length="134" mass="14780">MLKIYIDAATKGNPGPSGCGVLITGDGLYQQLSFPLSILTNHQAEFAALECALTEALAQNLQNQSIFLYTDSQVVAQVIDQNTTSNLAFHPYLLRIQDLLKHFQLVIIQWIPEKDNRGADNLARQGLQKALKNA</sequence>